<accession>A0AAW2A893</accession>
<evidence type="ECO:0000313" key="2">
    <source>
        <dbReference type="Proteomes" id="UP001479290"/>
    </source>
</evidence>
<organism evidence="1 2">
    <name type="scientific">Culter alburnus</name>
    <name type="common">Topmouth culter</name>
    <dbReference type="NCBI Taxonomy" id="194366"/>
    <lineage>
        <taxon>Eukaryota</taxon>
        <taxon>Metazoa</taxon>
        <taxon>Chordata</taxon>
        <taxon>Craniata</taxon>
        <taxon>Vertebrata</taxon>
        <taxon>Euteleostomi</taxon>
        <taxon>Actinopterygii</taxon>
        <taxon>Neopterygii</taxon>
        <taxon>Teleostei</taxon>
        <taxon>Ostariophysi</taxon>
        <taxon>Cypriniformes</taxon>
        <taxon>Xenocyprididae</taxon>
        <taxon>Xenocypridinae</taxon>
        <taxon>Culter</taxon>
    </lineage>
</organism>
<comment type="caution">
    <text evidence="1">The sequence shown here is derived from an EMBL/GenBank/DDBJ whole genome shotgun (WGS) entry which is preliminary data.</text>
</comment>
<dbReference type="AlphaFoldDB" id="A0AAW2A893"/>
<reference evidence="1 2" key="1">
    <citation type="submission" date="2024-05" db="EMBL/GenBank/DDBJ databases">
        <title>A high-quality chromosomal-level genome assembly of Topmouth culter (Culter alburnus).</title>
        <authorList>
            <person name="Zhao H."/>
        </authorList>
    </citation>
    <scope>NUCLEOTIDE SEQUENCE [LARGE SCALE GENOMIC DNA]</scope>
    <source>
        <strain evidence="1">CATC2023</strain>
        <tissue evidence="1">Muscle</tissue>
    </source>
</reference>
<protein>
    <submittedName>
        <fullName evidence="1">Uncharacterized protein</fullName>
    </submittedName>
</protein>
<proteinExistence type="predicted"/>
<sequence length="380" mass="42973">MVELNSASKRVTEQEKYPMLHLSDRDTGERCGLEYAEPGCCSVPLDWDKHRTQKRDEPATLVPLPLCRHPLLPKLNLQTQHPPSVRHHSPAPHPLDALSISHSLSAGALLKQDMPSVDIQEPPAAMEIVFTCLAPSNEVLTGERSHRAHKDRWTGFCVGPHTLDATHERSYQQLAAEVPWGEGHSEDCGSRLCRHEGSETAFVPVVTIEPAIVNPPAPAPPLSTSLTQGSIDKIVESILEKQQHQPEQKRRRTKTCFACGQPKSQYETDGPSIRFFHQQGPVCFFYCSKKVYQSYAAEGLSNPKMPFEEFFQKELEATKKRVEEKMQKKRKIPDTQQAGCLCRFCHMGMAKEMNWNEFQKSPYYEAVYSFSDFHFNSGQT</sequence>
<name>A0AAW2A893_CULAL</name>
<dbReference type="Proteomes" id="UP001479290">
    <property type="component" value="Unassembled WGS sequence"/>
</dbReference>
<dbReference type="EMBL" id="JAWDJR010000009">
    <property type="protein sequence ID" value="KAK9969819.1"/>
    <property type="molecule type" value="Genomic_DNA"/>
</dbReference>
<keyword evidence="2" id="KW-1185">Reference proteome</keyword>
<evidence type="ECO:0000313" key="1">
    <source>
        <dbReference type="EMBL" id="KAK9969819.1"/>
    </source>
</evidence>
<gene>
    <name evidence="1" type="ORF">ABG768_027966</name>
</gene>